<dbReference type="OMA" id="QKSGRVF"/>
<sequence length="770" mass="89317">MDEILELQRLLAEVQEQTCTNKFSDRVIVELVNKIINDYGLHLIYSQDGQEYMTPEHLDEQLAQLISERGRIQVLEIPPILNVTEDVVENRVPKIIKKNKKDFIRVGNEVITSNYLNQICEEINEDLQQQSQIFLFELTSKYSLTLQFLKEQLQYRIDNNIIDGNIIGDKLCTLTYQELTKSKFRGLFRGATKPILLSSLAKDYQIEQRQLQEIIEDLISSEAIEGKIISGQFVPTRFQRNQENTIRDFLKQNKYIEYSMLQKLFIQKPEETLKQMFRDQIILLDDCAFYKDSLEELKEQIVNLLLEEGYTDLSFMFPTCLTEADIETIVNKHLKLTEVELDETMIFSHHYIEKCVTGLKQNIITQLQENPQKAIQKDKTLDDSDDDSEDGGKKKKGGKGKKQPPAASASVSTRAFENKKDKKGGAQKPTKKQTEEQRDKGNNLFNQDEFISILLEAKIINQNDKGDDFENKLYRIAQPSLQKYIEQLRKEMMDKKKSGSQEVIMQLNQLIEDAMLMIQISQNSITYIENNHSDINMTLFSNNIHYTLRLVIENTIVLICKKLAISLPQGLFIKKDEEDPSKNIQIATLVLKKVFKSKEMLQQAISLLPKEYNLFLIKAFELYLKKQPKPLIEYLMNNTQLMGVRAILDKKIEKNLILTTKYYIKDLIKKDKADNKLNFLRTVQYILLDKFGQFYIGNLDSKFISSILIILSDLSKEMEDISPLYSQTLALYKQITKEKKDEIPDSKISDEQASVQFESSLHSLIKATKM</sequence>
<feature type="region of interest" description="Disordered" evidence="1">
    <location>
        <begin position="370"/>
        <end position="443"/>
    </location>
</feature>
<dbReference type="PANTHER" id="PTHR31057">
    <property type="entry name" value="E3 UFM1-PROTEIN LIGASE 1"/>
    <property type="match status" value="1"/>
</dbReference>
<feature type="domain" description="E3 UFM1-protein ligase 1-like N-terminal" evidence="2">
    <location>
        <begin position="3"/>
        <end position="272"/>
    </location>
</feature>
<dbReference type="GeneID" id="7845872"/>
<dbReference type="OrthoDB" id="10258297at2759"/>
<evidence type="ECO:0000313" key="3">
    <source>
        <dbReference type="EMBL" id="EAR90124.1"/>
    </source>
</evidence>
<dbReference type="GO" id="GO:0005789">
    <property type="term" value="C:endoplasmic reticulum membrane"/>
    <property type="evidence" value="ECO:0007669"/>
    <property type="project" value="TreeGrafter"/>
</dbReference>
<dbReference type="InterPro" id="IPR018611">
    <property type="entry name" value="Ufl1"/>
</dbReference>
<keyword evidence="4" id="KW-1185">Reference proteome</keyword>
<dbReference type="eggNOG" id="KOG2235">
    <property type="taxonomic scope" value="Eukaryota"/>
</dbReference>
<protein>
    <recommendedName>
        <fullName evidence="2">E3 UFM1-protein ligase 1-like N-terminal domain-containing protein</fullName>
    </recommendedName>
</protein>
<dbReference type="GO" id="GO:0032434">
    <property type="term" value="P:regulation of proteasomal ubiquitin-dependent protein catabolic process"/>
    <property type="evidence" value="ECO:0007669"/>
    <property type="project" value="TreeGrafter"/>
</dbReference>
<dbReference type="GO" id="GO:0034976">
    <property type="term" value="P:response to endoplasmic reticulum stress"/>
    <property type="evidence" value="ECO:0007669"/>
    <property type="project" value="TreeGrafter"/>
</dbReference>
<feature type="compositionally biased region" description="Basic and acidic residues" evidence="1">
    <location>
        <begin position="432"/>
        <end position="441"/>
    </location>
</feature>
<dbReference type="GO" id="GO:1990592">
    <property type="term" value="P:protein K69-linked ufmylation"/>
    <property type="evidence" value="ECO:0007669"/>
    <property type="project" value="TreeGrafter"/>
</dbReference>
<proteinExistence type="predicted"/>
<dbReference type="HOGENOM" id="CLU_363126_0_0_1"/>
<reference evidence="4" key="1">
    <citation type="journal article" date="2006" name="PLoS Biol.">
        <title>Macronuclear genome sequence of the ciliate Tetrahymena thermophila, a model eukaryote.</title>
        <authorList>
            <person name="Eisen J.A."/>
            <person name="Coyne R.S."/>
            <person name="Wu M."/>
            <person name="Wu D."/>
            <person name="Thiagarajan M."/>
            <person name="Wortman J.R."/>
            <person name="Badger J.H."/>
            <person name="Ren Q."/>
            <person name="Amedeo P."/>
            <person name="Jones K.M."/>
            <person name="Tallon L.J."/>
            <person name="Delcher A.L."/>
            <person name="Salzberg S.L."/>
            <person name="Silva J.C."/>
            <person name="Haas B.J."/>
            <person name="Majoros W.H."/>
            <person name="Farzad M."/>
            <person name="Carlton J.M."/>
            <person name="Smith R.K. Jr."/>
            <person name="Garg J."/>
            <person name="Pearlman R.E."/>
            <person name="Karrer K.M."/>
            <person name="Sun L."/>
            <person name="Manning G."/>
            <person name="Elde N.C."/>
            <person name="Turkewitz A.P."/>
            <person name="Asai D.J."/>
            <person name="Wilkes D.E."/>
            <person name="Wang Y."/>
            <person name="Cai H."/>
            <person name="Collins K."/>
            <person name="Stewart B.A."/>
            <person name="Lee S.R."/>
            <person name="Wilamowska K."/>
            <person name="Weinberg Z."/>
            <person name="Ruzzo W.L."/>
            <person name="Wloga D."/>
            <person name="Gaertig J."/>
            <person name="Frankel J."/>
            <person name="Tsao C.-C."/>
            <person name="Gorovsky M.A."/>
            <person name="Keeling P.J."/>
            <person name="Waller R.F."/>
            <person name="Patron N.J."/>
            <person name="Cherry J.M."/>
            <person name="Stover N.A."/>
            <person name="Krieger C.J."/>
            <person name="del Toro C."/>
            <person name="Ryder H.F."/>
            <person name="Williamson S.C."/>
            <person name="Barbeau R.A."/>
            <person name="Hamilton E.P."/>
            <person name="Orias E."/>
        </authorList>
    </citation>
    <scope>NUCLEOTIDE SEQUENCE [LARGE SCALE GENOMIC DNA]</scope>
    <source>
        <strain evidence="4">SB210</strain>
    </source>
</reference>
<dbReference type="AlphaFoldDB" id="Q22YA0"/>
<feature type="compositionally biased region" description="Basic residues" evidence="1">
    <location>
        <begin position="393"/>
        <end position="402"/>
    </location>
</feature>
<dbReference type="InParanoid" id="Q22YA0"/>
<evidence type="ECO:0000256" key="1">
    <source>
        <dbReference type="SAM" id="MobiDB-lite"/>
    </source>
</evidence>
<dbReference type="Proteomes" id="UP000009168">
    <property type="component" value="Unassembled WGS sequence"/>
</dbReference>
<accession>Q22YA0</accession>
<evidence type="ECO:0000259" key="2">
    <source>
        <dbReference type="Pfam" id="PF09743"/>
    </source>
</evidence>
<organism evidence="3 4">
    <name type="scientific">Tetrahymena thermophila (strain SB210)</name>
    <dbReference type="NCBI Taxonomy" id="312017"/>
    <lineage>
        <taxon>Eukaryota</taxon>
        <taxon>Sar</taxon>
        <taxon>Alveolata</taxon>
        <taxon>Ciliophora</taxon>
        <taxon>Intramacronucleata</taxon>
        <taxon>Oligohymenophorea</taxon>
        <taxon>Hymenostomatida</taxon>
        <taxon>Tetrahymenina</taxon>
        <taxon>Tetrahymenidae</taxon>
        <taxon>Tetrahymena</taxon>
    </lineage>
</organism>
<dbReference type="GO" id="GO:0061666">
    <property type="term" value="F:UFM1 ligase activity"/>
    <property type="evidence" value="ECO:0007669"/>
    <property type="project" value="InterPro"/>
</dbReference>
<name>Q22YA0_TETTS</name>
<dbReference type="STRING" id="312017.Q22YA0"/>
<evidence type="ECO:0000313" key="4">
    <source>
        <dbReference type="Proteomes" id="UP000009168"/>
    </source>
</evidence>
<gene>
    <name evidence="3" type="ORF">TTHERM_00354710</name>
</gene>
<dbReference type="InterPro" id="IPR056579">
    <property type="entry name" value="Ufl1_N"/>
</dbReference>
<dbReference type="EMBL" id="GG662749">
    <property type="protein sequence ID" value="EAR90124.1"/>
    <property type="molecule type" value="Genomic_DNA"/>
</dbReference>
<dbReference type="RefSeq" id="XP_001010369.1">
    <property type="nucleotide sequence ID" value="XM_001010369.3"/>
</dbReference>
<dbReference type="PANTHER" id="PTHR31057:SF0">
    <property type="entry name" value="E3 UFM1-PROTEIN LIGASE 1"/>
    <property type="match status" value="1"/>
</dbReference>
<dbReference type="KEGG" id="tet:TTHERM_00354710"/>
<dbReference type="Pfam" id="PF09743">
    <property type="entry name" value="E3_UFM1_ligase"/>
    <property type="match status" value="1"/>
</dbReference>